<keyword evidence="4" id="KW-1003">Cell membrane</keyword>
<protein>
    <submittedName>
        <fullName evidence="9">Iron complex transport system permease protein</fullName>
    </submittedName>
</protein>
<evidence type="ECO:0000256" key="6">
    <source>
        <dbReference type="ARBA" id="ARBA00022989"/>
    </source>
</evidence>
<evidence type="ECO:0000256" key="5">
    <source>
        <dbReference type="ARBA" id="ARBA00022692"/>
    </source>
</evidence>
<dbReference type="Proteomes" id="UP000219072">
    <property type="component" value="Unassembled WGS sequence"/>
</dbReference>
<evidence type="ECO:0000256" key="1">
    <source>
        <dbReference type="ARBA" id="ARBA00004651"/>
    </source>
</evidence>
<dbReference type="AlphaFoldDB" id="A0A286E0X2"/>
<keyword evidence="10" id="KW-1185">Reference proteome</keyword>
<dbReference type="FunFam" id="1.10.3470.10:FF:000001">
    <property type="entry name" value="Vitamin B12 ABC transporter permease BtuC"/>
    <property type="match status" value="1"/>
</dbReference>
<dbReference type="OrthoDB" id="9782305at2"/>
<dbReference type="Pfam" id="PF01032">
    <property type="entry name" value="FecCD"/>
    <property type="match status" value="1"/>
</dbReference>
<dbReference type="GO" id="GO:0022857">
    <property type="term" value="F:transmembrane transporter activity"/>
    <property type="evidence" value="ECO:0007669"/>
    <property type="project" value="InterPro"/>
</dbReference>
<feature type="transmembrane region" description="Helical" evidence="8">
    <location>
        <begin position="26"/>
        <end position="47"/>
    </location>
</feature>
<keyword evidence="3" id="KW-0813">Transport</keyword>
<dbReference type="CDD" id="cd06550">
    <property type="entry name" value="TM_ABC_iron-siderophores_like"/>
    <property type="match status" value="1"/>
</dbReference>
<feature type="transmembrane region" description="Helical" evidence="8">
    <location>
        <begin position="328"/>
        <end position="347"/>
    </location>
</feature>
<evidence type="ECO:0000313" key="9">
    <source>
        <dbReference type="EMBL" id="SOD64525.1"/>
    </source>
</evidence>
<proteinExistence type="inferred from homology"/>
<comment type="similarity">
    <text evidence="2">Belongs to the binding-protein-dependent transport system permease family. FecCD subfamily.</text>
</comment>
<dbReference type="InterPro" id="IPR000522">
    <property type="entry name" value="ABC_transptr_permease_BtuC"/>
</dbReference>
<feature type="transmembrane region" description="Helical" evidence="8">
    <location>
        <begin position="82"/>
        <end position="99"/>
    </location>
</feature>
<dbReference type="PANTHER" id="PTHR30472:SF1">
    <property type="entry name" value="FE(3+) DICITRATE TRANSPORT SYSTEM PERMEASE PROTEIN FECC-RELATED"/>
    <property type="match status" value="1"/>
</dbReference>
<keyword evidence="6 8" id="KW-1133">Transmembrane helix</keyword>
<feature type="transmembrane region" description="Helical" evidence="8">
    <location>
        <begin position="216"/>
        <end position="235"/>
    </location>
</feature>
<dbReference type="GO" id="GO:0005886">
    <property type="term" value="C:plasma membrane"/>
    <property type="evidence" value="ECO:0007669"/>
    <property type="project" value="UniProtKB-SubCell"/>
</dbReference>
<name>A0A286E0X2_9ACTN</name>
<evidence type="ECO:0000256" key="8">
    <source>
        <dbReference type="SAM" id="Phobius"/>
    </source>
</evidence>
<evidence type="ECO:0000313" key="10">
    <source>
        <dbReference type="Proteomes" id="UP000219072"/>
    </source>
</evidence>
<dbReference type="GO" id="GO:0033214">
    <property type="term" value="P:siderophore-iron import into cell"/>
    <property type="evidence" value="ECO:0007669"/>
    <property type="project" value="TreeGrafter"/>
</dbReference>
<keyword evidence="7 8" id="KW-0472">Membrane</keyword>
<dbReference type="EMBL" id="OCNE01000017">
    <property type="protein sequence ID" value="SOD64525.1"/>
    <property type="molecule type" value="Genomic_DNA"/>
</dbReference>
<accession>A0A286E0X2</accession>
<evidence type="ECO:0000256" key="7">
    <source>
        <dbReference type="ARBA" id="ARBA00023136"/>
    </source>
</evidence>
<feature type="transmembrane region" description="Helical" evidence="8">
    <location>
        <begin position="169"/>
        <end position="189"/>
    </location>
</feature>
<feature type="transmembrane region" description="Helical" evidence="8">
    <location>
        <begin position="137"/>
        <end position="157"/>
    </location>
</feature>
<organism evidence="9 10">
    <name type="scientific">Streptomyces zhaozhouensis</name>
    <dbReference type="NCBI Taxonomy" id="1300267"/>
    <lineage>
        <taxon>Bacteria</taxon>
        <taxon>Bacillati</taxon>
        <taxon>Actinomycetota</taxon>
        <taxon>Actinomycetes</taxon>
        <taxon>Kitasatosporales</taxon>
        <taxon>Streptomycetaceae</taxon>
        <taxon>Streptomyces</taxon>
    </lineage>
</organism>
<dbReference type="InterPro" id="IPR037294">
    <property type="entry name" value="ABC_BtuC-like"/>
</dbReference>
<gene>
    <name evidence="9" type="ORF">SAMN06297387_11792</name>
</gene>
<keyword evidence="5 8" id="KW-0812">Transmembrane</keyword>
<feature type="transmembrane region" description="Helical" evidence="8">
    <location>
        <begin position="295"/>
        <end position="316"/>
    </location>
</feature>
<comment type="subcellular location">
    <subcellularLocation>
        <location evidence="1">Cell membrane</location>
        <topology evidence="1">Multi-pass membrane protein</topology>
    </subcellularLocation>
</comment>
<feature type="transmembrane region" description="Helical" evidence="8">
    <location>
        <begin position="111"/>
        <end position="131"/>
    </location>
</feature>
<evidence type="ECO:0000256" key="4">
    <source>
        <dbReference type="ARBA" id="ARBA00022475"/>
    </source>
</evidence>
<evidence type="ECO:0000256" key="3">
    <source>
        <dbReference type="ARBA" id="ARBA00022448"/>
    </source>
</evidence>
<feature type="transmembrane region" description="Helical" evidence="8">
    <location>
        <begin position="256"/>
        <end position="283"/>
    </location>
</feature>
<dbReference type="Gene3D" id="1.10.3470.10">
    <property type="entry name" value="ABC transporter involved in vitamin B12 uptake, BtuC"/>
    <property type="match status" value="1"/>
</dbReference>
<evidence type="ECO:0000256" key="2">
    <source>
        <dbReference type="ARBA" id="ARBA00007935"/>
    </source>
</evidence>
<sequence>MVTAPPREAGETGETGRRRVTGRPRLVAGLLVGLLCLLLACAASLAFGAESVPPGKVVTALTDYDPTDRDQLVVRHLRLPRTLSGLLVGAALGLAGTVMQGVARNPLADPGMLGINAGAALFVVIGIGWLGLSSFSGYVWCGFVGALLAALLVYGVSAVGREGATPVKLALAGATTTAALGSITGALVLSDTDTFDQYRFWQVGTLSRTADIVGQAAPFILVGAVGALLSGRFLNTLALGEDMARTLGQRVGLVRAMGALSVVLLCGSATALCGPIVFVGLVVPHLVRTLTGSDYRWVLPYAAVVAPALLLTADVIGRLVARPSEVQVGIVTALLGSVPFILLVRRWKAAEL</sequence>
<dbReference type="SUPFAM" id="SSF81345">
    <property type="entry name" value="ABC transporter involved in vitamin B12 uptake, BtuC"/>
    <property type="match status" value="1"/>
</dbReference>
<reference evidence="9 10" key="1">
    <citation type="submission" date="2017-09" db="EMBL/GenBank/DDBJ databases">
        <authorList>
            <person name="Ehlers B."/>
            <person name="Leendertz F.H."/>
        </authorList>
    </citation>
    <scope>NUCLEOTIDE SEQUENCE [LARGE SCALE GENOMIC DNA]</scope>
    <source>
        <strain evidence="9 10">CGMCC 4.7095</strain>
    </source>
</reference>
<dbReference type="PANTHER" id="PTHR30472">
    <property type="entry name" value="FERRIC ENTEROBACTIN TRANSPORT SYSTEM PERMEASE PROTEIN"/>
    <property type="match status" value="1"/>
</dbReference>